<feature type="non-terminal residue" evidence="1">
    <location>
        <position position="173"/>
    </location>
</feature>
<accession>A0A060BPN1</accession>
<name>A0A060BPN1_9GAMM</name>
<sequence length="173" mass="19267">MQSVRWFDDIAVVVTFRQVDPLYTVDLTDPTDPEVLGELKIPGFSSYLHPVGEGRLLGLGTAATDEGETPWCADRDVRHLRPDAPDQLAVLRLGEDTQLEASYDPRAFTMATADTFVTTLYQWDGRDEVRHLAVRIGDDGSLEQVADWEADWNARALPLGDGRLALVDDDVRL</sequence>
<protein>
    <submittedName>
        <fullName evidence="1">Beta_propel</fullName>
    </submittedName>
</protein>
<dbReference type="AlphaFoldDB" id="A0A060BPN1"/>
<proteinExistence type="predicted"/>
<reference evidence="1" key="1">
    <citation type="journal article" date="2013" name="Environ. Microbiol.">
        <title>Seasonally variable intestinal metagenomes of the red palm weevil (Rhynchophorus ferrugineus).</title>
        <authorList>
            <person name="Jia S."/>
            <person name="Zhang X."/>
            <person name="Zhang G."/>
            <person name="Yin A."/>
            <person name="Zhang S."/>
            <person name="Li F."/>
            <person name="Wang L."/>
            <person name="Zhao D."/>
            <person name="Yun Q."/>
            <person name="Tala"/>
            <person name="Wang J."/>
            <person name="Sun G."/>
            <person name="Baabdullah M."/>
            <person name="Yu X."/>
            <person name="Hu S."/>
            <person name="Al-Mssallem I.S."/>
            <person name="Yu J."/>
        </authorList>
    </citation>
    <scope>NUCLEOTIDE SEQUENCE</scope>
</reference>
<organism evidence="1">
    <name type="scientific">uncultured Teredinibacter sp</name>
    <dbReference type="NCBI Taxonomy" id="1434395"/>
    <lineage>
        <taxon>Bacteria</taxon>
        <taxon>Pseudomonadati</taxon>
        <taxon>Pseudomonadota</taxon>
        <taxon>Gammaproteobacteria</taxon>
        <taxon>Cellvibrionales</taxon>
        <taxon>Cellvibrionaceae</taxon>
        <taxon>Teredinibacter</taxon>
        <taxon>environmental samples</taxon>
    </lineage>
</organism>
<dbReference type="Pfam" id="PF09826">
    <property type="entry name" value="Beta_propel"/>
    <property type="match status" value="1"/>
</dbReference>
<dbReference type="InterPro" id="IPR019198">
    <property type="entry name" value="Beta_propeller_containing"/>
</dbReference>
<dbReference type="EMBL" id="KF119028">
    <property type="protein sequence ID" value="AIA86293.1"/>
    <property type="molecule type" value="Genomic_DNA"/>
</dbReference>
<evidence type="ECO:0000313" key="1">
    <source>
        <dbReference type="EMBL" id="AIA86293.1"/>
    </source>
</evidence>